<dbReference type="GO" id="GO:0005789">
    <property type="term" value="C:endoplasmic reticulum membrane"/>
    <property type="evidence" value="ECO:0007669"/>
    <property type="project" value="UniProtKB-SubCell"/>
</dbReference>
<dbReference type="Proteomes" id="UP000812440">
    <property type="component" value="Chromosome 6"/>
</dbReference>
<dbReference type="GO" id="GO:0050479">
    <property type="term" value="F:glyceryl-ether monooxygenase activity"/>
    <property type="evidence" value="ECO:0007669"/>
    <property type="project" value="UniProtKB-EC"/>
</dbReference>
<feature type="transmembrane region" description="Helical" evidence="16">
    <location>
        <begin position="414"/>
        <end position="435"/>
    </location>
</feature>
<gene>
    <name evidence="19" type="ORF">GDO86_011767</name>
</gene>
<feature type="transmembrane region" description="Helical" evidence="16">
    <location>
        <begin position="43"/>
        <end position="61"/>
    </location>
</feature>
<comment type="caution">
    <text evidence="19">The sequence shown here is derived from an EMBL/GenBank/DDBJ whole genome shotgun (WGS) entry which is preliminary data.</text>
</comment>
<evidence type="ECO:0000256" key="3">
    <source>
        <dbReference type="ARBA" id="ARBA00022692"/>
    </source>
</evidence>
<keyword evidence="5 16" id="KW-1133">Transmembrane helix</keyword>
<evidence type="ECO:0000256" key="2">
    <source>
        <dbReference type="ARBA" id="ARBA00004477"/>
    </source>
</evidence>
<evidence type="ECO:0000259" key="17">
    <source>
        <dbReference type="Pfam" id="PF04116"/>
    </source>
</evidence>
<dbReference type="GO" id="GO:0008610">
    <property type="term" value="P:lipid biosynthetic process"/>
    <property type="evidence" value="ECO:0007669"/>
    <property type="project" value="InterPro"/>
</dbReference>
<comment type="similarity">
    <text evidence="11">Belongs to the sterol desaturase family. TMEM195 subfamily.</text>
</comment>
<comment type="subcellular location">
    <subcellularLocation>
        <location evidence="2">Endoplasmic reticulum membrane</location>
        <topology evidence="2">Multi-pass membrane protein</topology>
    </subcellularLocation>
</comment>
<evidence type="ECO:0000256" key="12">
    <source>
        <dbReference type="ARBA" id="ARBA00039026"/>
    </source>
</evidence>
<evidence type="ECO:0000256" key="10">
    <source>
        <dbReference type="ARBA" id="ARBA00037122"/>
    </source>
</evidence>
<proteinExistence type="inferred from homology"/>
<sequence>MGSFAGQSEITVSQGIRMMFYVLHPNETSFKTLEEVPDYVDKATIYFIIMLTLEMIVSWAWKGHTIRINDGLASLFAGVMSRLPDVAFRGTEIVSYIYVWKHYRIIELPWDSPWTWWLSYLGVDFAYYWFHRLAHEVNIFWAGHQAHHSSEDYNLTTALRQSVIQKYFSWIFYWPMAFFIPPSVFAVHIQFNLIYQFWIHTEFINKLGPLELILNTPSHHRVHHGRNPYCIDSNYGGTLIIWDRIFGTFVPEKEKVIYGLTHPINTFDPFHVQIQHCIHIWNTFWETPGFFNKMSVIFKGPGWGPGKPRLGLPEEIPQVTGEEKPYNPQLPLHLQLYAVMHFLLMIAVYIHMFEAKLILTPITLLVRTGYILLTLTSLGFILEKRPKAAFLETSRCLLFLLLQKYSYMTTDFPYLLLISEVIFSLCIAVWGLKALKDVITQSKKQE</sequence>
<dbReference type="AlphaFoldDB" id="A0A8T2JCS7"/>
<keyword evidence="3 16" id="KW-0812">Transmembrane</keyword>
<feature type="transmembrane region" description="Helical" evidence="16">
    <location>
        <begin position="358"/>
        <end position="382"/>
    </location>
</feature>
<keyword evidence="6" id="KW-0560">Oxidoreductase</keyword>
<dbReference type="EC" id="1.14.16.5" evidence="12"/>
<evidence type="ECO:0000256" key="9">
    <source>
        <dbReference type="ARBA" id="ARBA00023136"/>
    </source>
</evidence>
<organism evidence="19 20">
    <name type="scientific">Hymenochirus boettgeri</name>
    <name type="common">Congo dwarf clawed frog</name>
    <dbReference type="NCBI Taxonomy" id="247094"/>
    <lineage>
        <taxon>Eukaryota</taxon>
        <taxon>Metazoa</taxon>
        <taxon>Chordata</taxon>
        <taxon>Craniata</taxon>
        <taxon>Vertebrata</taxon>
        <taxon>Euteleostomi</taxon>
        <taxon>Amphibia</taxon>
        <taxon>Batrachia</taxon>
        <taxon>Anura</taxon>
        <taxon>Pipoidea</taxon>
        <taxon>Pipidae</taxon>
        <taxon>Pipinae</taxon>
        <taxon>Hymenochirus</taxon>
    </lineage>
</organism>
<dbReference type="PANTHER" id="PTHR21624:SF1">
    <property type="entry name" value="ALKYLGLYCEROL MONOOXYGENASE"/>
    <property type="match status" value="1"/>
</dbReference>
<keyword evidence="20" id="KW-1185">Reference proteome</keyword>
<evidence type="ECO:0000256" key="1">
    <source>
        <dbReference type="ARBA" id="ARBA00001962"/>
    </source>
</evidence>
<accession>A0A8T2JCS7</accession>
<feature type="transmembrane region" description="Helical" evidence="16">
    <location>
        <begin position="334"/>
        <end position="352"/>
    </location>
</feature>
<comment type="catalytic activity">
    <reaction evidence="15">
        <text>1-O-(1,2-saturated-alkyl)-sn-glycerol + (6R)-L-erythro-5,6,7,8-tetrahydrobiopterin + O2 = a 1-(1-hydroxyalkyl)-sn-glycerol + (6R)-L-erythro-6,7-dihydrobiopterin + H2O</text>
        <dbReference type="Rhea" id="RHEA:36255"/>
        <dbReference type="ChEBI" id="CHEBI:15377"/>
        <dbReference type="ChEBI" id="CHEBI:15379"/>
        <dbReference type="ChEBI" id="CHEBI:43120"/>
        <dbReference type="ChEBI" id="CHEBI:59560"/>
        <dbReference type="ChEBI" id="CHEBI:73418"/>
        <dbReference type="ChEBI" id="CHEBI:83957"/>
        <dbReference type="EC" id="1.14.16.5"/>
    </reaction>
</comment>
<dbReference type="Pfam" id="PF24858">
    <property type="entry name" value="AGMP_C"/>
    <property type="match status" value="1"/>
</dbReference>
<keyword evidence="7" id="KW-0408">Iron</keyword>
<name>A0A8T2JCS7_9PIPI</name>
<evidence type="ECO:0000256" key="4">
    <source>
        <dbReference type="ARBA" id="ARBA00022824"/>
    </source>
</evidence>
<dbReference type="Pfam" id="PF04116">
    <property type="entry name" value="FA_hydroxylase"/>
    <property type="match status" value="1"/>
</dbReference>
<evidence type="ECO:0000256" key="14">
    <source>
        <dbReference type="ARBA" id="ARBA00041444"/>
    </source>
</evidence>
<reference evidence="19" key="1">
    <citation type="thesis" date="2020" institute="ProQuest LLC" country="789 East Eisenhower Parkway, Ann Arbor, MI, USA">
        <title>Comparative Genomics and Chromosome Evolution.</title>
        <authorList>
            <person name="Mudd A.B."/>
        </authorList>
    </citation>
    <scope>NUCLEOTIDE SEQUENCE</scope>
    <source>
        <strain evidence="19">Female2</strain>
        <tissue evidence="19">Blood</tissue>
    </source>
</reference>
<keyword evidence="8" id="KW-0443">Lipid metabolism</keyword>
<dbReference type="InterPro" id="IPR006694">
    <property type="entry name" value="Fatty_acid_hydroxylase"/>
</dbReference>
<evidence type="ECO:0000256" key="5">
    <source>
        <dbReference type="ARBA" id="ARBA00022989"/>
    </source>
</evidence>
<evidence type="ECO:0000256" key="6">
    <source>
        <dbReference type="ARBA" id="ARBA00023002"/>
    </source>
</evidence>
<evidence type="ECO:0000313" key="19">
    <source>
        <dbReference type="EMBL" id="KAG8443065.1"/>
    </source>
</evidence>
<evidence type="ECO:0000259" key="18">
    <source>
        <dbReference type="Pfam" id="PF24858"/>
    </source>
</evidence>
<feature type="domain" description="Alkylglycerol monooxygenase C-terminal" evidence="18">
    <location>
        <begin position="334"/>
        <end position="421"/>
    </location>
</feature>
<dbReference type="EMBL" id="JAACNH010000005">
    <property type="protein sequence ID" value="KAG8443065.1"/>
    <property type="molecule type" value="Genomic_DNA"/>
</dbReference>
<dbReference type="GO" id="GO:0005506">
    <property type="term" value="F:iron ion binding"/>
    <property type="evidence" value="ECO:0007669"/>
    <property type="project" value="InterPro"/>
</dbReference>
<evidence type="ECO:0000256" key="15">
    <source>
        <dbReference type="ARBA" id="ARBA00047556"/>
    </source>
</evidence>
<dbReference type="OrthoDB" id="6354873at2759"/>
<evidence type="ECO:0000256" key="11">
    <source>
        <dbReference type="ARBA" id="ARBA00038190"/>
    </source>
</evidence>
<dbReference type="InterPro" id="IPR056853">
    <property type="entry name" value="AGMP_C"/>
</dbReference>
<evidence type="ECO:0000256" key="7">
    <source>
        <dbReference type="ARBA" id="ARBA00023004"/>
    </source>
</evidence>
<protein>
    <recommendedName>
        <fullName evidence="13">Alkylglycerol monooxygenase</fullName>
        <ecNumber evidence="12">1.14.16.5</ecNumber>
    </recommendedName>
    <alternativeName>
        <fullName evidence="14">Transmembrane protein 195</fullName>
    </alternativeName>
</protein>
<dbReference type="InterPro" id="IPR051689">
    <property type="entry name" value="Sterol_desaturase/TMEM195"/>
</dbReference>
<keyword evidence="9 16" id="KW-0472">Membrane</keyword>
<evidence type="ECO:0000256" key="13">
    <source>
        <dbReference type="ARBA" id="ARBA00040992"/>
    </source>
</evidence>
<evidence type="ECO:0000256" key="16">
    <source>
        <dbReference type="SAM" id="Phobius"/>
    </source>
</evidence>
<feature type="domain" description="Fatty acid hydroxylase" evidence="17">
    <location>
        <begin position="118"/>
        <end position="248"/>
    </location>
</feature>
<comment type="cofactor">
    <cofactor evidence="1">
        <name>Fe cation</name>
        <dbReference type="ChEBI" id="CHEBI:24875"/>
    </cofactor>
</comment>
<evidence type="ECO:0000313" key="20">
    <source>
        <dbReference type="Proteomes" id="UP000812440"/>
    </source>
</evidence>
<comment type="function">
    <text evidence="10">Glyceryl-ether monooxygenase that cleaves the O-alkyl bond of ether lipids. Ether lipids are essential components of brain membranes.</text>
</comment>
<dbReference type="GO" id="GO:0006643">
    <property type="term" value="P:membrane lipid metabolic process"/>
    <property type="evidence" value="ECO:0007669"/>
    <property type="project" value="TreeGrafter"/>
</dbReference>
<dbReference type="PANTHER" id="PTHR21624">
    <property type="entry name" value="STEROL DESATURASE-RELATED PROTEIN"/>
    <property type="match status" value="1"/>
</dbReference>
<keyword evidence="4" id="KW-0256">Endoplasmic reticulum</keyword>
<evidence type="ECO:0000256" key="8">
    <source>
        <dbReference type="ARBA" id="ARBA00023098"/>
    </source>
</evidence>